<organism evidence="1 2">
    <name type="scientific">Thermococcus indicus</name>
    <dbReference type="NCBI Taxonomy" id="2586643"/>
    <lineage>
        <taxon>Archaea</taxon>
        <taxon>Methanobacteriati</taxon>
        <taxon>Methanobacteriota</taxon>
        <taxon>Thermococci</taxon>
        <taxon>Thermococcales</taxon>
        <taxon>Thermococcaceae</taxon>
        <taxon>Thermococcus</taxon>
    </lineage>
</organism>
<dbReference type="Proteomes" id="UP000306007">
    <property type="component" value="Chromosome"/>
</dbReference>
<keyword evidence="2" id="KW-1185">Reference proteome</keyword>
<accession>A0A4Y5SNP6</accession>
<sequence>MKDAKTLKYSGYGYKCLGPLAEEIILAKLERASSPRDSVGPFFRENYRTSTLNLSYRLKLSPVWRSMS</sequence>
<name>A0A4Y5SNP6_9EURY</name>
<dbReference type="EMBL" id="CP040846">
    <property type="protein sequence ID" value="QDA31712.1"/>
    <property type="molecule type" value="Genomic_DNA"/>
</dbReference>
<gene>
    <name evidence="1" type="ORF">FH039_09025</name>
</gene>
<reference evidence="1 2" key="1">
    <citation type="submission" date="2019-06" db="EMBL/GenBank/DDBJ databases">
        <title>Thermococcus indicus sp. nov., a Fe(III)-reducing hyperthermophilic archaeon isolated from the Onnuri vent field of the Central Indian Ocean ridge.</title>
        <authorList>
            <person name="Lim J.K."/>
            <person name="Kim Y.J."/>
            <person name="Kwon K.K."/>
        </authorList>
    </citation>
    <scope>NUCLEOTIDE SEQUENCE [LARGE SCALE GENOMIC DNA]</scope>
    <source>
        <strain evidence="1 2">IOH1</strain>
    </source>
</reference>
<proteinExistence type="predicted"/>
<dbReference type="KEGG" id="tic:FH039_09025"/>
<protein>
    <submittedName>
        <fullName evidence="1">Uncharacterized protein</fullName>
    </submittedName>
</protein>
<dbReference type="GeneID" id="40475323"/>
<dbReference type="RefSeq" id="WP_139681047.1">
    <property type="nucleotide sequence ID" value="NZ_CP040846.1"/>
</dbReference>
<dbReference type="AlphaFoldDB" id="A0A4Y5SNP6"/>
<dbReference type="OrthoDB" id="96298at2157"/>
<evidence type="ECO:0000313" key="2">
    <source>
        <dbReference type="Proteomes" id="UP000306007"/>
    </source>
</evidence>
<evidence type="ECO:0000313" key="1">
    <source>
        <dbReference type="EMBL" id="QDA31712.1"/>
    </source>
</evidence>